<reference evidence="3" key="1">
    <citation type="submission" date="2020-08" db="EMBL/GenBank/DDBJ databases">
        <title>Genome sequencing and assembly of the red palm weevil Rhynchophorus ferrugineus.</title>
        <authorList>
            <person name="Dias G.B."/>
            <person name="Bergman C.M."/>
            <person name="Manee M."/>
        </authorList>
    </citation>
    <scope>NUCLEOTIDE SEQUENCE</scope>
    <source>
        <strain evidence="3">AA-2017</strain>
        <tissue evidence="3">Whole larva</tissue>
    </source>
</reference>
<dbReference type="AlphaFoldDB" id="A0A834IS00"/>
<keyword evidence="4" id="KW-1185">Reference proteome</keyword>
<evidence type="ECO:0008006" key="5">
    <source>
        <dbReference type="Google" id="ProtNLM"/>
    </source>
</evidence>
<evidence type="ECO:0000256" key="1">
    <source>
        <dbReference type="SAM" id="Phobius"/>
    </source>
</evidence>
<dbReference type="Proteomes" id="UP000625711">
    <property type="component" value="Unassembled WGS sequence"/>
</dbReference>
<sequence>MYRVLFFALSIIYCSCIVINSESGNTEIIDNCIENITFSTGNITLLVDKNPDSFKQVLQFVNQATTKLSPNFSLTFFNASGVFTNLKSNVDTSFINQYIQFLLNESKNENNYNIKESLVFFALLETTQIIPKNSIIVVFVNAFNKSDIKLAKYMLNILKEKKIQLYAVINNEESTGYKILKDLVLNSGGRLLKNTTFSNFITYPKEIQDTKLSDVIKSDRNNNSANTLLDIIEKFKNNKKYGMYEIDNTSNATGKRYSDQITPPSSGRLRDFKIENIISNIFGNKFGNTNPAETITIEVGLGSELITSALKISEVYFEVRNTGISAQTVSFSCTDDKQILSSLSEYRRDLQPEEITTVVLYLSTKAGIYQDEIIFWAKTRTQSYQKKVLVDVGTQIVDQTSPELTYKYTSDCTGLIFSKCSKGTWTMEINAKDSESGLMSVNSLPKGIYFPEIYSAGTTDTVTGYYSDSCCKPDIQISAVDRMNNKISYTLNAYNTIWSPGAIAALVLGILLFLILIALIIYFVIKKRKQKESYNLPRYKGRGGI</sequence>
<keyword evidence="2" id="KW-0732">Signal</keyword>
<feature type="signal peptide" evidence="2">
    <location>
        <begin position="1"/>
        <end position="16"/>
    </location>
</feature>
<evidence type="ECO:0000313" key="4">
    <source>
        <dbReference type="Proteomes" id="UP000625711"/>
    </source>
</evidence>
<keyword evidence="1" id="KW-0472">Membrane</keyword>
<dbReference type="Gene3D" id="1.20.5.100">
    <property type="entry name" value="Cytochrome c1, transmembrane anchor, C-terminal"/>
    <property type="match status" value="1"/>
</dbReference>
<name>A0A834IS00_RHYFE</name>
<feature type="chain" id="PRO_5032920662" description="VWFA domain-containing protein" evidence="2">
    <location>
        <begin position="17"/>
        <end position="545"/>
    </location>
</feature>
<keyword evidence="1" id="KW-0812">Transmembrane</keyword>
<organism evidence="3 4">
    <name type="scientific">Rhynchophorus ferrugineus</name>
    <name type="common">Red palm weevil</name>
    <name type="synonym">Curculio ferrugineus</name>
    <dbReference type="NCBI Taxonomy" id="354439"/>
    <lineage>
        <taxon>Eukaryota</taxon>
        <taxon>Metazoa</taxon>
        <taxon>Ecdysozoa</taxon>
        <taxon>Arthropoda</taxon>
        <taxon>Hexapoda</taxon>
        <taxon>Insecta</taxon>
        <taxon>Pterygota</taxon>
        <taxon>Neoptera</taxon>
        <taxon>Endopterygota</taxon>
        <taxon>Coleoptera</taxon>
        <taxon>Polyphaga</taxon>
        <taxon>Cucujiformia</taxon>
        <taxon>Curculionidae</taxon>
        <taxon>Dryophthorinae</taxon>
        <taxon>Rhynchophorus</taxon>
    </lineage>
</organism>
<feature type="transmembrane region" description="Helical" evidence="1">
    <location>
        <begin position="497"/>
        <end position="525"/>
    </location>
</feature>
<comment type="caution">
    <text evidence="3">The sequence shown here is derived from an EMBL/GenBank/DDBJ whole genome shotgun (WGS) entry which is preliminary data.</text>
</comment>
<protein>
    <recommendedName>
        <fullName evidence="5">VWFA domain-containing protein</fullName>
    </recommendedName>
</protein>
<dbReference type="EMBL" id="JAACXV010000385">
    <property type="protein sequence ID" value="KAF7278817.1"/>
    <property type="molecule type" value="Genomic_DNA"/>
</dbReference>
<gene>
    <name evidence="3" type="ORF">GWI33_007932</name>
</gene>
<evidence type="ECO:0000313" key="3">
    <source>
        <dbReference type="EMBL" id="KAF7278817.1"/>
    </source>
</evidence>
<keyword evidence="1" id="KW-1133">Transmembrane helix</keyword>
<accession>A0A834IS00</accession>
<evidence type="ECO:0000256" key="2">
    <source>
        <dbReference type="SAM" id="SignalP"/>
    </source>
</evidence>
<proteinExistence type="predicted"/>
<dbReference type="OrthoDB" id="6610237at2759"/>